<protein>
    <submittedName>
        <fullName evidence="1">Uncharacterized protein</fullName>
    </submittedName>
</protein>
<comment type="caution">
    <text evidence="1">The sequence shown here is derived from an EMBL/GenBank/DDBJ whole genome shotgun (WGS) entry which is preliminary data.</text>
</comment>
<reference evidence="1" key="1">
    <citation type="journal article" date="2019" name="bioRxiv">
        <title>The Genome of the Zebra Mussel, Dreissena polymorpha: A Resource for Invasive Species Research.</title>
        <authorList>
            <person name="McCartney M.A."/>
            <person name="Auch B."/>
            <person name="Kono T."/>
            <person name="Mallez S."/>
            <person name="Zhang Y."/>
            <person name="Obille A."/>
            <person name="Becker A."/>
            <person name="Abrahante J.E."/>
            <person name="Garbe J."/>
            <person name="Badalamenti J.P."/>
            <person name="Herman A."/>
            <person name="Mangelson H."/>
            <person name="Liachko I."/>
            <person name="Sullivan S."/>
            <person name="Sone E.D."/>
            <person name="Koren S."/>
            <person name="Silverstein K.A.T."/>
            <person name="Beckman K.B."/>
            <person name="Gohl D.M."/>
        </authorList>
    </citation>
    <scope>NUCLEOTIDE SEQUENCE</scope>
    <source>
        <strain evidence="1">Duluth1</strain>
        <tissue evidence="1">Whole animal</tissue>
    </source>
</reference>
<name>A0A9D4LYW9_DREPO</name>
<evidence type="ECO:0000313" key="1">
    <source>
        <dbReference type="EMBL" id="KAH3866253.1"/>
    </source>
</evidence>
<dbReference type="Proteomes" id="UP000828390">
    <property type="component" value="Unassembled WGS sequence"/>
</dbReference>
<dbReference type="EMBL" id="JAIWYP010000002">
    <property type="protein sequence ID" value="KAH3866253.1"/>
    <property type="molecule type" value="Genomic_DNA"/>
</dbReference>
<keyword evidence="2" id="KW-1185">Reference proteome</keyword>
<sequence length="62" mass="7199">MVSWVCFRKGTRWIRRDEDNFDIRIRFRRIGETAHAHSCRVVGAASLLPDEDGLPLRVRCAS</sequence>
<evidence type="ECO:0000313" key="2">
    <source>
        <dbReference type="Proteomes" id="UP000828390"/>
    </source>
</evidence>
<organism evidence="1 2">
    <name type="scientific">Dreissena polymorpha</name>
    <name type="common">Zebra mussel</name>
    <name type="synonym">Mytilus polymorpha</name>
    <dbReference type="NCBI Taxonomy" id="45954"/>
    <lineage>
        <taxon>Eukaryota</taxon>
        <taxon>Metazoa</taxon>
        <taxon>Spiralia</taxon>
        <taxon>Lophotrochozoa</taxon>
        <taxon>Mollusca</taxon>
        <taxon>Bivalvia</taxon>
        <taxon>Autobranchia</taxon>
        <taxon>Heteroconchia</taxon>
        <taxon>Euheterodonta</taxon>
        <taxon>Imparidentia</taxon>
        <taxon>Neoheterodontei</taxon>
        <taxon>Myida</taxon>
        <taxon>Dreissenoidea</taxon>
        <taxon>Dreissenidae</taxon>
        <taxon>Dreissena</taxon>
    </lineage>
</organism>
<proteinExistence type="predicted"/>
<dbReference type="AlphaFoldDB" id="A0A9D4LYW9"/>
<accession>A0A9D4LYW9</accession>
<reference evidence="1" key="2">
    <citation type="submission" date="2020-11" db="EMBL/GenBank/DDBJ databases">
        <authorList>
            <person name="McCartney M.A."/>
            <person name="Auch B."/>
            <person name="Kono T."/>
            <person name="Mallez S."/>
            <person name="Becker A."/>
            <person name="Gohl D.M."/>
            <person name="Silverstein K.A.T."/>
            <person name="Koren S."/>
            <person name="Bechman K.B."/>
            <person name="Herman A."/>
            <person name="Abrahante J.E."/>
            <person name="Garbe J."/>
        </authorList>
    </citation>
    <scope>NUCLEOTIDE SEQUENCE</scope>
    <source>
        <strain evidence="1">Duluth1</strain>
        <tissue evidence="1">Whole animal</tissue>
    </source>
</reference>
<gene>
    <name evidence="1" type="ORF">DPMN_029312</name>
</gene>